<evidence type="ECO:0000256" key="1">
    <source>
        <dbReference type="ARBA" id="ARBA00004370"/>
    </source>
</evidence>
<evidence type="ECO:0000256" key="5">
    <source>
        <dbReference type="ARBA" id="ARBA00023136"/>
    </source>
</evidence>
<dbReference type="Pfam" id="PF01734">
    <property type="entry name" value="Patatin"/>
    <property type="match status" value="1"/>
</dbReference>
<protein>
    <submittedName>
        <fullName evidence="8">NTE family protein RssA</fullName>
    </submittedName>
</protein>
<keyword evidence="4" id="KW-0443">Lipid metabolism</keyword>
<proteinExistence type="predicted"/>
<dbReference type="InterPro" id="IPR002641">
    <property type="entry name" value="PNPLA_dom"/>
</dbReference>
<dbReference type="GO" id="GO:0019867">
    <property type="term" value="C:outer membrane"/>
    <property type="evidence" value="ECO:0007669"/>
    <property type="project" value="InterPro"/>
</dbReference>
<feature type="domain" description="PNPLA" evidence="7">
    <location>
        <begin position="119"/>
        <end position="312"/>
    </location>
</feature>
<evidence type="ECO:0000256" key="4">
    <source>
        <dbReference type="ARBA" id="ARBA00023098"/>
    </source>
</evidence>
<name>A0A1J5REL1_9ZZZZ</name>
<organism evidence="8">
    <name type="scientific">mine drainage metagenome</name>
    <dbReference type="NCBI Taxonomy" id="410659"/>
    <lineage>
        <taxon>unclassified sequences</taxon>
        <taxon>metagenomes</taxon>
        <taxon>ecological metagenomes</taxon>
    </lineage>
</organism>
<dbReference type="InterPro" id="IPR050301">
    <property type="entry name" value="NTE"/>
</dbReference>
<dbReference type="InterPro" id="IPR016035">
    <property type="entry name" value="Acyl_Trfase/lysoPLipase"/>
</dbReference>
<keyword evidence="3" id="KW-0442">Lipid degradation</keyword>
<dbReference type="CDD" id="cd07205">
    <property type="entry name" value="Pat_PNPLA6_PNPLA7_NTE1_like"/>
    <property type="match status" value="1"/>
</dbReference>
<evidence type="ECO:0000259" key="7">
    <source>
        <dbReference type="PROSITE" id="PS51635"/>
    </source>
</evidence>
<dbReference type="Gene3D" id="3.40.1090.10">
    <property type="entry name" value="Cytosolic phospholipase A2 catalytic domain"/>
    <property type="match status" value="2"/>
</dbReference>
<keyword evidence="2" id="KW-0378">Hydrolase</keyword>
<evidence type="ECO:0000256" key="2">
    <source>
        <dbReference type="ARBA" id="ARBA00022801"/>
    </source>
</evidence>
<dbReference type="SUPFAM" id="SSF52151">
    <property type="entry name" value="FabD/lysophospholipase-like"/>
    <property type="match status" value="1"/>
</dbReference>
<dbReference type="GO" id="GO:0016042">
    <property type="term" value="P:lipid catabolic process"/>
    <property type="evidence" value="ECO:0007669"/>
    <property type="project" value="UniProtKB-KW"/>
</dbReference>
<gene>
    <name evidence="8" type="primary">rssA_16</name>
    <name evidence="8" type="ORF">GALL_275660</name>
</gene>
<feature type="region of interest" description="Disordered" evidence="6">
    <location>
        <begin position="79"/>
        <end position="110"/>
    </location>
</feature>
<dbReference type="AlphaFoldDB" id="A0A1J5REL1"/>
<dbReference type="PROSITE" id="PS51635">
    <property type="entry name" value="PNPLA"/>
    <property type="match status" value="1"/>
</dbReference>
<dbReference type="InterPro" id="IPR000184">
    <property type="entry name" value="Bac_surfAg_D15"/>
</dbReference>
<keyword evidence="5" id="KW-0472">Membrane</keyword>
<evidence type="ECO:0000256" key="3">
    <source>
        <dbReference type="ARBA" id="ARBA00022963"/>
    </source>
</evidence>
<dbReference type="PANTHER" id="PTHR14226">
    <property type="entry name" value="NEUROPATHY TARGET ESTERASE/SWISS CHEESE D.MELANOGASTER"/>
    <property type="match status" value="1"/>
</dbReference>
<dbReference type="Pfam" id="PF01103">
    <property type="entry name" value="Omp85"/>
    <property type="match status" value="1"/>
</dbReference>
<sequence>MAAQGMRRNAFRIRFVFMGNTAWISFVWRFLPWVLAVALVLAGPAHAAGAAASGPPAPKASAPLLDVAPAVLGVPKAGKRLSIGDGGKGGRTSEPARPPTVPQAATGPAPRPAAPRLCLALSGGGARGLAHIGVLMALRALRVPVDCIAGTSMGAIVGGLYAAGVPLAVLRQQVGGLDWKAVFRGRPPREGLDFQRKSDDVRMPGGIELGINDHGQVSLPDAAVNSTALETVLTNLTLQTRSVHDFDALPIPFRAVATNMVNGRKVVLDQGDLATALRASMSVPGVFPPIEVQGALLGDGGLVDNMPIDVARAMGAQAIIAVNISTPLSSREALGSIVGVTGQMINILMEQNVTSQIKTLTAADVLITPDLGSISSVDFDKGEQALRDGYAATMAAAPQLERYALSEQAYRAWRIRVDTRAQELVAGLAQRPLVAVRVEGSAWAPGATLEAHLSQKAGQPLRYADVHRDLNWLAGLGDFSRVDYRLVRDGEGDALDYRVTDKPWGPNFLRFGLGLSTDLRNQTRFELQLIQRRPWLNSLGGEWRNFVQLGWENRWTSELYQPLNRVDSVFLAPYLDLDSHPIDVYAGNQPIDRYRLTTSRVGLDVGTPVSDYGELRLGYSLAQISANTILGASNLSGSVREAGIRALAVFDRLDHAYFPREGWRARLETFSADRRLGSAANYVRLDLSGQYDHSFGRQTLEAAAHVASFRDISGTGYNYFSLGGFDQLSGFREGQIIGNYLAYFRLGMRTELTTAGLFGGATYAGISLERGNAWAQRDQASLRDLQSSLALYLGADTPLGPVYFGLGKAPGQTVNFYLMLGRP</sequence>
<reference evidence="8" key="1">
    <citation type="submission" date="2016-10" db="EMBL/GenBank/DDBJ databases">
        <title>Sequence of Gallionella enrichment culture.</title>
        <authorList>
            <person name="Poehlein A."/>
            <person name="Muehling M."/>
            <person name="Daniel R."/>
        </authorList>
    </citation>
    <scope>NUCLEOTIDE SEQUENCE</scope>
</reference>
<dbReference type="PANTHER" id="PTHR14226:SF29">
    <property type="entry name" value="NEUROPATHY TARGET ESTERASE SWS"/>
    <property type="match status" value="1"/>
</dbReference>
<comment type="caution">
    <text evidence="8">The sequence shown here is derived from an EMBL/GenBank/DDBJ whole genome shotgun (WGS) entry which is preliminary data.</text>
</comment>
<comment type="subcellular location">
    <subcellularLocation>
        <location evidence="1">Membrane</location>
    </subcellularLocation>
</comment>
<accession>A0A1J5REL1</accession>
<evidence type="ECO:0000256" key="6">
    <source>
        <dbReference type="SAM" id="MobiDB-lite"/>
    </source>
</evidence>
<dbReference type="Gene3D" id="2.40.160.50">
    <property type="entry name" value="membrane protein fhac: a member of the omp85/tpsb transporter family"/>
    <property type="match status" value="1"/>
</dbReference>
<evidence type="ECO:0000313" key="8">
    <source>
        <dbReference type="EMBL" id="OIQ90548.1"/>
    </source>
</evidence>
<dbReference type="GO" id="GO:0016787">
    <property type="term" value="F:hydrolase activity"/>
    <property type="evidence" value="ECO:0007669"/>
    <property type="project" value="UniProtKB-KW"/>
</dbReference>
<dbReference type="EMBL" id="MLJW01000288">
    <property type="protein sequence ID" value="OIQ90548.1"/>
    <property type="molecule type" value="Genomic_DNA"/>
</dbReference>